<proteinExistence type="predicted"/>
<dbReference type="RefSeq" id="WP_184340776.1">
    <property type="nucleotide sequence ID" value="NZ_JACHIG010000007.1"/>
</dbReference>
<organism evidence="1 2">
    <name type="scientific">Prosthecobacter vanneervenii</name>
    <dbReference type="NCBI Taxonomy" id="48466"/>
    <lineage>
        <taxon>Bacteria</taxon>
        <taxon>Pseudomonadati</taxon>
        <taxon>Verrucomicrobiota</taxon>
        <taxon>Verrucomicrobiia</taxon>
        <taxon>Verrucomicrobiales</taxon>
        <taxon>Verrucomicrobiaceae</taxon>
        <taxon>Prosthecobacter</taxon>
    </lineage>
</organism>
<dbReference type="Proteomes" id="UP000590740">
    <property type="component" value="Unassembled WGS sequence"/>
</dbReference>
<dbReference type="EMBL" id="JACHIG010000007">
    <property type="protein sequence ID" value="MBB5033695.1"/>
    <property type="molecule type" value="Genomic_DNA"/>
</dbReference>
<evidence type="ECO:0000313" key="2">
    <source>
        <dbReference type="Proteomes" id="UP000590740"/>
    </source>
</evidence>
<protein>
    <submittedName>
        <fullName evidence="1">Uncharacterized protein</fullName>
    </submittedName>
</protein>
<gene>
    <name evidence="1" type="ORF">HNQ65_003285</name>
</gene>
<dbReference type="AlphaFoldDB" id="A0A7W8DL58"/>
<comment type="caution">
    <text evidence="1">The sequence shown here is derived from an EMBL/GenBank/DDBJ whole genome shotgun (WGS) entry which is preliminary data.</text>
</comment>
<accession>A0A7W8DL58</accession>
<reference evidence="1 2" key="1">
    <citation type="submission" date="2020-08" db="EMBL/GenBank/DDBJ databases">
        <title>Genomic Encyclopedia of Type Strains, Phase IV (KMG-IV): sequencing the most valuable type-strain genomes for metagenomic binning, comparative biology and taxonomic classification.</title>
        <authorList>
            <person name="Goeker M."/>
        </authorList>
    </citation>
    <scope>NUCLEOTIDE SEQUENCE [LARGE SCALE GENOMIC DNA]</scope>
    <source>
        <strain evidence="1 2">DSM 12252</strain>
    </source>
</reference>
<evidence type="ECO:0000313" key="1">
    <source>
        <dbReference type="EMBL" id="MBB5033695.1"/>
    </source>
</evidence>
<name>A0A7W8DL58_9BACT</name>
<keyword evidence="2" id="KW-1185">Reference proteome</keyword>
<sequence>MSQSIHLDLELPGDLARFKLPAGVSERLTALLDKQDAGQTLTDQERAEAEGLVDLADTLTYLGLKARAA</sequence>